<dbReference type="PROSITE" id="PS00622">
    <property type="entry name" value="HTH_LUXR_1"/>
    <property type="match status" value="1"/>
</dbReference>
<dbReference type="PANTHER" id="PTHR43214">
    <property type="entry name" value="TWO-COMPONENT RESPONSE REGULATOR"/>
    <property type="match status" value="1"/>
</dbReference>
<dbReference type="SUPFAM" id="SSF46894">
    <property type="entry name" value="C-terminal effector domain of the bipartite response regulators"/>
    <property type="match status" value="1"/>
</dbReference>
<dbReference type="PROSITE" id="PS50043">
    <property type="entry name" value="HTH_LUXR_2"/>
    <property type="match status" value="1"/>
</dbReference>
<dbReference type="PRINTS" id="PR00038">
    <property type="entry name" value="HTHLUXR"/>
</dbReference>
<sequence length="202" mass="21958">MVIRVAVAREEGYFGVPVRALLETNPDMVFVGTLPFGNELPRLAAQTWPSVIVIDTDRMVSQVLPVATELHSLSPTCALLLLCDPAKRGMLPPRHRTGSLNFLLKTASANLLSDSVRRLALGERVVSPMLQAASLTTERGLTTRELEVLGLAAEGDSVKEIAGRLYLSGGTVRNYLSAIISKTGARNRLDAIRIARKDGWLR</sequence>
<dbReference type="CDD" id="cd06170">
    <property type="entry name" value="LuxR_C_like"/>
    <property type="match status" value="1"/>
</dbReference>
<reference evidence="3 4" key="1">
    <citation type="submission" date="2017-09" db="EMBL/GenBank/DDBJ databases">
        <authorList>
            <person name="Ehlers B."/>
            <person name="Leendertz F.H."/>
        </authorList>
    </citation>
    <scope>NUCLEOTIDE SEQUENCE [LARGE SCALE GENOMIC DNA]</scope>
    <source>
        <strain evidence="3 4">CGMCC 4.6857</strain>
    </source>
</reference>
<dbReference type="SMART" id="SM00421">
    <property type="entry name" value="HTH_LUXR"/>
    <property type="match status" value="1"/>
</dbReference>
<name>A0A285J8T3_9ACTN</name>
<proteinExistence type="predicted"/>
<keyword evidence="1" id="KW-0238">DNA-binding</keyword>
<dbReference type="Pfam" id="PF00196">
    <property type="entry name" value="GerE"/>
    <property type="match status" value="1"/>
</dbReference>
<dbReference type="PANTHER" id="PTHR43214:SF42">
    <property type="entry name" value="TRANSCRIPTIONAL REGULATORY PROTEIN DESR"/>
    <property type="match status" value="1"/>
</dbReference>
<gene>
    <name evidence="3" type="ORF">SAMN05421748_117170</name>
</gene>
<dbReference type="EMBL" id="OBDY01000017">
    <property type="protein sequence ID" value="SNY56483.1"/>
    <property type="molecule type" value="Genomic_DNA"/>
</dbReference>
<feature type="domain" description="HTH luxR-type" evidence="2">
    <location>
        <begin position="134"/>
        <end position="199"/>
    </location>
</feature>
<organism evidence="3 4">
    <name type="scientific">Paractinoplanes atraurantiacus</name>
    <dbReference type="NCBI Taxonomy" id="1036182"/>
    <lineage>
        <taxon>Bacteria</taxon>
        <taxon>Bacillati</taxon>
        <taxon>Actinomycetota</taxon>
        <taxon>Actinomycetes</taxon>
        <taxon>Micromonosporales</taxon>
        <taxon>Micromonosporaceae</taxon>
        <taxon>Paractinoplanes</taxon>
    </lineage>
</organism>
<dbReference type="InterPro" id="IPR039420">
    <property type="entry name" value="WalR-like"/>
</dbReference>
<dbReference type="GO" id="GO:0006355">
    <property type="term" value="P:regulation of DNA-templated transcription"/>
    <property type="evidence" value="ECO:0007669"/>
    <property type="project" value="InterPro"/>
</dbReference>
<dbReference type="InterPro" id="IPR016032">
    <property type="entry name" value="Sig_transdc_resp-reg_C-effctor"/>
</dbReference>
<evidence type="ECO:0000259" key="2">
    <source>
        <dbReference type="PROSITE" id="PS50043"/>
    </source>
</evidence>
<evidence type="ECO:0000256" key="1">
    <source>
        <dbReference type="ARBA" id="ARBA00023125"/>
    </source>
</evidence>
<dbReference type="Gene3D" id="3.40.50.2300">
    <property type="match status" value="1"/>
</dbReference>
<protein>
    <submittedName>
        <fullName evidence="3">Two-component system, NarL family, response regulator DesR</fullName>
    </submittedName>
</protein>
<dbReference type="InterPro" id="IPR000792">
    <property type="entry name" value="Tscrpt_reg_LuxR_C"/>
</dbReference>
<keyword evidence="4" id="KW-1185">Reference proteome</keyword>
<dbReference type="GO" id="GO:0003677">
    <property type="term" value="F:DNA binding"/>
    <property type="evidence" value="ECO:0007669"/>
    <property type="project" value="UniProtKB-KW"/>
</dbReference>
<evidence type="ECO:0000313" key="4">
    <source>
        <dbReference type="Proteomes" id="UP000219612"/>
    </source>
</evidence>
<evidence type="ECO:0000313" key="3">
    <source>
        <dbReference type="EMBL" id="SNY56483.1"/>
    </source>
</evidence>
<dbReference type="AlphaFoldDB" id="A0A285J8T3"/>
<accession>A0A285J8T3</accession>
<dbReference type="Proteomes" id="UP000219612">
    <property type="component" value="Unassembled WGS sequence"/>
</dbReference>